<dbReference type="OrthoDB" id="6679728at2"/>
<dbReference type="Pfam" id="PF03349">
    <property type="entry name" value="Toluene_X"/>
    <property type="match status" value="1"/>
</dbReference>
<dbReference type="PANTHER" id="PTHR35093">
    <property type="entry name" value="OUTER MEMBRANE PROTEIN NMB0088-RELATED"/>
    <property type="match status" value="1"/>
</dbReference>
<protein>
    <submittedName>
        <fullName evidence="9">Long-chain fatty acid transport protein</fullName>
    </submittedName>
</protein>
<evidence type="ECO:0000256" key="3">
    <source>
        <dbReference type="ARBA" id="ARBA00022452"/>
    </source>
</evidence>
<evidence type="ECO:0000256" key="6">
    <source>
        <dbReference type="ARBA" id="ARBA00023136"/>
    </source>
</evidence>
<keyword evidence="5 8" id="KW-0732">Signal</keyword>
<reference evidence="10" key="1">
    <citation type="submission" date="2016-10" db="EMBL/GenBank/DDBJ databases">
        <authorList>
            <person name="Varghese N."/>
            <person name="Submissions S."/>
        </authorList>
    </citation>
    <scope>NUCLEOTIDE SEQUENCE [LARGE SCALE GENOMIC DNA]</scope>
    <source>
        <strain evidence="10">DSM 21424</strain>
    </source>
</reference>
<comment type="subcellular location">
    <subcellularLocation>
        <location evidence="1">Cell outer membrane</location>
        <topology evidence="1">Multi-pass membrane protein</topology>
    </subcellularLocation>
</comment>
<evidence type="ECO:0000256" key="2">
    <source>
        <dbReference type="ARBA" id="ARBA00008163"/>
    </source>
</evidence>
<dbReference type="EMBL" id="FNAT01000001">
    <property type="protein sequence ID" value="SDE13500.1"/>
    <property type="molecule type" value="Genomic_DNA"/>
</dbReference>
<evidence type="ECO:0000313" key="10">
    <source>
        <dbReference type="Proteomes" id="UP000198922"/>
    </source>
</evidence>
<organism evidence="9 10">
    <name type="scientific">Limimaricola pyoseonensis</name>
    <dbReference type="NCBI Taxonomy" id="521013"/>
    <lineage>
        <taxon>Bacteria</taxon>
        <taxon>Pseudomonadati</taxon>
        <taxon>Pseudomonadota</taxon>
        <taxon>Alphaproteobacteria</taxon>
        <taxon>Rhodobacterales</taxon>
        <taxon>Paracoccaceae</taxon>
        <taxon>Limimaricola</taxon>
    </lineage>
</organism>
<feature type="chain" id="PRO_5011557315" evidence="8">
    <location>
        <begin position="25"/>
        <end position="392"/>
    </location>
</feature>
<evidence type="ECO:0000313" key="9">
    <source>
        <dbReference type="EMBL" id="SDE13500.1"/>
    </source>
</evidence>
<dbReference type="GO" id="GO:0015483">
    <property type="term" value="F:long-chain fatty acid transporting porin activity"/>
    <property type="evidence" value="ECO:0007669"/>
    <property type="project" value="TreeGrafter"/>
</dbReference>
<evidence type="ECO:0000256" key="5">
    <source>
        <dbReference type="ARBA" id="ARBA00022729"/>
    </source>
</evidence>
<evidence type="ECO:0000256" key="4">
    <source>
        <dbReference type="ARBA" id="ARBA00022692"/>
    </source>
</evidence>
<feature type="signal peptide" evidence="8">
    <location>
        <begin position="1"/>
        <end position="24"/>
    </location>
</feature>
<keyword evidence="4" id="KW-0812">Transmembrane</keyword>
<evidence type="ECO:0000256" key="8">
    <source>
        <dbReference type="SAM" id="SignalP"/>
    </source>
</evidence>
<keyword evidence="3" id="KW-1134">Transmembrane beta strand</keyword>
<sequence>MTLHHGAASAIALAAALAASQAAAVGLDRSNQDVTAIFEEGNVLELSLGRVWPDISGEDGEFALFPGSDAEYDDVGEDFLNASGSLKFDVNPDVSMALIVDQPFGADIMYSETPGSNLGGTSAELDSVAATVIGRYKINPNFSVHGGLRRETLEGSIRLEGLAYGGLSGYEVMLDENDAYGYVLGAAYERPEIALRVALTYNSSIEHDFDSTETLGGVPIGLLPVTASGGLDGIGETKVETPAAWNLDMQTGVAQDTLVFANIRYAEYSETLVSPEFFSLATGGQSLTNIEDNYSAQIGVGRRFNDMFSGQVAIGYEPEKDDLVSPLQPTNGSRWVSLGGAYKANEQVTISGGVRYTWLGDAFPETGTPDTARASFDDNTAVAYGMSISTRF</sequence>
<dbReference type="Proteomes" id="UP000198922">
    <property type="component" value="Unassembled WGS sequence"/>
</dbReference>
<dbReference type="PANTHER" id="PTHR35093:SF8">
    <property type="entry name" value="OUTER MEMBRANE PROTEIN NMB0088-RELATED"/>
    <property type="match status" value="1"/>
</dbReference>
<dbReference type="STRING" id="521013.SAMN04488567_0933"/>
<keyword evidence="10" id="KW-1185">Reference proteome</keyword>
<dbReference type="RefSeq" id="WP_090109699.1">
    <property type="nucleotide sequence ID" value="NZ_FNAT01000001.1"/>
</dbReference>
<keyword evidence="6" id="KW-0472">Membrane</keyword>
<accession>A0A1G7AFF9</accession>
<gene>
    <name evidence="9" type="ORF">SAMN04488567_0933</name>
</gene>
<evidence type="ECO:0000256" key="7">
    <source>
        <dbReference type="ARBA" id="ARBA00023237"/>
    </source>
</evidence>
<keyword evidence="7" id="KW-0998">Cell outer membrane</keyword>
<evidence type="ECO:0000256" key="1">
    <source>
        <dbReference type="ARBA" id="ARBA00004571"/>
    </source>
</evidence>
<comment type="similarity">
    <text evidence="2">Belongs to the OmpP1/FadL family.</text>
</comment>
<dbReference type="SUPFAM" id="SSF56935">
    <property type="entry name" value="Porins"/>
    <property type="match status" value="1"/>
</dbReference>
<dbReference type="InterPro" id="IPR005017">
    <property type="entry name" value="OMPP1/FadL/TodX"/>
</dbReference>
<proteinExistence type="inferred from homology"/>
<dbReference type="Gene3D" id="2.40.160.60">
    <property type="entry name" value="Outer membrane protein transport protein (OMPP1/FadL/TodX)"/>
    <property type="match status" value="1"/>
</dbReference>
<dbReference type="GO" id="GO:0009279">
    <property type="term" value="C:cell outer membrane"/>
    <property type="evidence" value="ECO:0007669"/>
    <property type="project" value="UniProtKB-SubCell"/>
</dbReference>
<name>A0A1G7AFF9_9RHOB</name>
<dbReference type="AlphaFoldDB" id="A0A1G7AFF9"/>